<dbReference type="PANTHER" id="PTHR23502">
    <property type="entry name" value="MAJOR FACILITATOR SUPERFAMILY"/>
    <property type="match status" value="1"/>
</dbReference>
<dbReference type="FunFam" id="1.20.1250.20:FF:000088">
    <property type="entry name" value="MFS multidrug transporter, putative"/>
    <property type="match status" value="1"/>
</dbReference>
<dbReference type="Proteomes" id="UP000504638">
    <property type="component" value="Unplaced"/>
</dbReference>
<feature type="transmembrane region" description="Helical" evidence="6">
    <location>
        <begin position="111"/>
        <end position="129"/>
    </location>
</feature>
<accession>A0A6G1G638</accession>
<evidence type="ECO:0000256" key="2">
    <source>
        <dbReference type="ARBA" id="ARBA00022692"/>
    </source>
</evidence>
<gene>
    <name evidence="8 10" type="ORF">P152DRAFT_395518</name>
</gene>
<dbReference type="InterPro" id="IPR020846">
    <property type="entry name" value="MFS_dom"/>
</dbReference>
<dbReference type="GO" id="GO:0022857">
    <property type="term" value="F:transmembrane transporter activity"/>
    <property type="evidence" value="ECO:0007669"/>
    <property type="project" value="InterPro"/>
</dbReference>
<keyword evidence="2 6" id="KW-0812">Transmembrane</keyword>
<dbReference type="PANTHER" id="PTHR23502:SF3">
    <property type="entry name" value="MAJOR FACILITATOR SUPERFAMILY (MFS) PROFILE DOMAIN-CONTAINING PROTEIN-RELATED"/>
    <property type="match status" value="1"/>
</dbReference>
<evidence type="ECO:0000313" key="10">
    <source>
        <dbReference type="RefSeq" id="XP_033535168.1"/>
    </source>
</evidence>
<dbReference type="Gene3D" id="1.20.1250.20">
    <property type="entry name" value="MFS general substrate transporter like domains"/>
    <property type="match status" value="1"/>
</dbReference>
<evidence type="ECO:0000256" key="4">
    <source>
        <dbReference type="ARBA" id="ARBA00023136"/>
    </source>
</evidence>
<feature type="transmembrane region" description="Helical" evidence="6">
    <location>
        <begin position="299"/>
        <end position="319"/>
    </location>
</feature>
<comment type="subcellular location">
    <subcellularLocation>
        <location evidence="1">Membrane</location>
        <topology evidence="1">Multi-pass membrane protein</topology>
    </subcellularLocation>
</comment>
<proteinExistence type="predicted"/>
<feature type="compositionally biased region" description="Polar residues" evidence="5">
    <location>
        <begin position="561"/>
        <end position="570"/>
    </location>
</feature>
<feature type="domain" description="Major facilitator superfamily (MFS) profile" evidence="7">
    <location>
        <begin position="74"/>
        <end position="504"/>
    </location>
</feature>
<feature type="compositionally biased region" description="Basic and acidic residues" evidence="5">
    <location>
        <begin position="28"/>
        <end position="38"/>
    </location>
</feature>
<protein>
    <submittedName>
        <fullName evidence="8 10">MFS general substrate transporter</fullName>
    </submittedName>
</protein>
<feature type="transmembrane region" description="Helical" evidence="6">
    <location>
        <begin position="168"/>
        <end position="189"/>
    </location>
</feature>
<feature type="compositionally biased region" description="Basic and acidic residues" evidence="5">
    <location>
        <begin position="545"/>
        <end position="555"/>
    </location>
</feature>
<evidence type="ECO:0000256" key="5">
    <source>
        <dbReference type="SAM" id="MobiDB-lite"/>
    </source>
</evidence>
<keyword evidence="4 6" id="KW-0472">Membrane</keyword>
<dbReference type="SUPFAM" id="SSF103473">
    <property type="entry name" value="MFS general substrate transporter"/>
    <property type="match status" value="1"/>
</dbReference>
<evidence type="ECO:0000259" key="7">
    <source>
        <dbReference type="PROSITE" id="PS50850"/>
    </source>
</evidence>
<reference evidence="10" key="2">
    <citation type="submission" date="2020-04" db="EMBL/GenBank/DDBJ databases">
        <authorList>
            <consortium name="NCBI Genome Project"/>
        </authorList>
    </citation>
    <scope>NUCLEOTIDE SEQUENCE</scope>
    <source>
        <strain evidence="10">CBS 781.70</strain>
    </source>
</reference>
<keyword evidence="3 6" id="KW-1133">Transmembrane helix</keyword>
<dbReference type="OrthoDB" id="5376138at2759"/>
<reference evidence="8 10" key="1">
    <citation type="submission" date="2020-01" db="EMBL/GenBank/DDBJ databases">
        <authorList>
            <consortium name="DOE Joint Genome Institute"/>
            <person name="Haridas S."/>
            <person name="Albert R."/>
            <person name="Binder M."/>
            <person name="Bloem J."/>
            <person name="Labutti K."/>
            <person name="Salamov A."/>
            <person name="Andreopoulos B."/>
            <person name="Baker S.E."/>
            <person name="Barry K."/>
            <person name="Bills G."/>
            <person name="Bluhm B.H."/>
            <person name="Cannon C."/>
            <person name="Castanera R."/>
            <person name="Culley D.E."/>
            <person name="Daum C."/>
            <person name="Ezra D."/>
            <person name="Gonzalez J.B."/>
            <person name="Henrissat B."/>
            <person name="Kuo A."/>
            <person name="Liang C."/>
            <person name="Lipzen A."/>
            <person name="Lutzoni F."/>
            <person name="Magnuson J."/>
            <person name="Mondo S."/>
            <person name="Nolan M."/>
            <person name="Ohm R."/>
            <person name="Pangilinan J."/>
            <person name="Park H.-J."/>
            <person name="Ramirez L."/>
            <person name="Alfaro M."/>
            <person name="Sun H."/>
            <person name="Tritt A."/>
            <person name="Yoshinaga Y."/>
            <person name="Zwiers L.-H."/>
            <person name="Turgeon B.G."/>
            <person name="Goodwin S.B."/>
            <person name="Spatafora J.W."/>
            <person name="Crous P.W."/>
            <person name="Grigoriev I.V."/>
        </authorList>
    </citation>
    <scope>NUCLEOTIDE SEQUENCE</scope>
    <source>
        <strain evidence="8 10">CBS 781.70</strain>
    </source>
</reference>
<feature type="region of interest" description="Disordered" evidence="5">
    <location>
        <begin position="1"/>
        <end position="46"/>
    </location>
</feature>
<feature type="transmembrane region" description="Helical" evidence="6">
    <location>
        <begin position="405"/>
        <end position="427"/>
    </location>
</feature>
<feature type="transmembrane region" description="Helical" evidence="6">
    <location>
        <begin position="331"/>
        <end position="357"/>
    </location>
</feature>
<organism evidence="8">
    <name type="scientific">Eremomyces bilateralis CBS 781.70</name>
    <dbReference type="NCBI Taxonomy" id="1392243"/>
    <lineage>
        <taxon>Eukaryota</taxon>
        <taxon>Fungi</taxon>
        <taxon>Dikarya</taxon>
        <taxon>Ascomycota</taxon>
        <taxon>Pezizomycotina</taxon>
        <taxon>Dothideomycetes</taxon>
        <taxon>Dothideomycetes incertae sedis</taxon>
        <taxon>Eremomycetales</taxon>
        <taxon>Eremomycetaceae</taxon>
        <taxon>Eremomyces</taxon>
    </lineage>
</organism>
<feature type="transmembrane region" description="Helical" evidence="6">
    <location>
        <begin position="196"/>
        <end position="215"/>
    </location>
</feature>
<dbReference type="GeneID" id="54416877"/>
<dbReference type="GO" id="GO:0005886">
    <property type="term" value="C:plasma membrane"/>
    <property type="evidence" value="ECO:0007669"/>
    <property type="project" value="TreeGrafter"/>
</dbReference>
<evidence type="ECO:0000313" key="8">
    <source>
        <dbReference type="EMBL" id="KAF1813537.1"/>
    </source>
</evidence>
<dbReference type="InterPro" id="IPR036259">
    <property type="entry name" value="MFS_trans_sf"/>
</dbReference>
<feature type="region of interest" description="Disordered" evidence="5">
    <location>
        <begin position="518"/>
        <end position="570"/>
    </location>
</feature>
<dbReference type="InterPro" id="IPR011701">
    <property type="entry name" value="MFS"/>
</dbReference>
<feature type="transmembrane region" description="Helical" evidence="6">
    <location>
        <begin position="478"/>
        <end position="499"/>
    </location>
</feature>
<feature type="transmembrane region" description="Helical" evidence="6">
    <location>
        <begin position="378"/>
        <end position="399"/>
    </location>
</feature>
<dbReference type="AlphaFoldDB" id="A0A6G1G638"/>
<dbReference type="PROSITE" id="PS50850">
    <property type="entry name" value="MFS"/>
    <property type="match status" value="1"/>
</dbReference>
<sequence length="570" mass="63365">MEVRAERPVEVPVETTPKARAGSNSSNETRRLQKEQGHRANSPINPNGADLIRHGVSYSPMPAFHFSRGKKWLILFVLFWVQISMNFNASVYPNAASGISAEFNISHEKVMLGQMIFLLSYAFGCELWAPWSEEFGRKKVLLLSMMLVNIWAIMCSCAKNIATILVGRFLGGLCSAGGSVTLGVVADMWDVKNHGYAVLFVVFASVLGSVVGPVAGGYLEEHCSWRANFYAQAAFGVVVQALHQILVPETEQRQCVKAEIRKAKKLGVVPPAEPEHEKMTFNRVCTIWARPFKMFFTEAIVLCLSLLSGFSDALIFTFLESFKPVFSQWGFGPIGVGLAFLPIGVGYLIGYLSFFYPIRRYMFKMDRHPQSARPEDRLWWLLYLAPLLVVGLFGFAWTSGGPDEFHWIVPMFFGCLVGIANFGIYMATIDYMVAAYGPYAASATGGNGFARDFLAGISALYAGPLYRDLGPRRRLQKASTLLGGLSIAFVIPVYIFYWLGPEIRARSKFSQKITRKMEREAQEEQRLRQTMSRGGGPSEASSSESVREPKVEEAARVMQVQAPSPSHSPK</sequence>
<name>A0A6G1G638_9PEZI</name>
<dbReference type="EMBL" id="ML975155">
    <property type="protein sequence ID" value="KAF1813537.1"/>
    <property type="molecule type" value="Genomic_DNA"/>
</dbReference>
<evidence type="ECO:0000313" key="9">
    <source>
        <dbReference type="Proteomes" id="UP000504638"/>
    </source>
</evidence>
<feature type="compositionally biased region" description="Basic and acidic residues" evidence="5">
    <location>
        <begin position="518"/>
        <end position="527"/>
    </location>
</feature>
<evidence type="ECO:0000256" key="3">
    <source>
        <dbReference type="ARBA" id="ARBA00022989"/>
    </source>
</evidence>
<reference evidence="10" key="3">
    <citation type="submission" date="2025-04" db="UniProtKB">
        <authorList>
            <consortium name="RefSeq"/>
        </authorList>
    </citation>
    <scope>IDENTIFICATION</scope>
    <source>
        <strain evidence="10">CBS 781.70</strain>
    </source>
</reference>
<evidence type="ECO:0000256" key="1">
    <source>
        <dbReference type="ARBA" id="ARBA00004141"/>
    </source>
</evidence>
<keyword evidence="9" id="KW-1185">Reference proteome</keyword>
<evidence type="ECO:0000256" key="6">
    <source>
        <dbReference type="SAM" id="Phobius"/>
    </source>
</evidence>
<dbReference type="Pfam" id="PF07690">
    <property type="entry name" value="MFS_1"/>
    <property type="match status" value="1"/>
</dbReference>
<feature type="transmembrane region" description="Helical" evidence="6">
    <location>
        <begin position="72"/>
        <end position="91"/>
    </location>
</feature>
<dbReference type="RefSeq" id="XP_033535168.1">
    <property type="nucleotide sequence ID" value="XM_033676307.1"/>
</dbReference>